<keyword evidence="4" id="KW-0547">Nucleotide-binding</keyword>
<evidence type="ECO:0000256" key="3">
    <source>
        <dbReference type="ARBA" id="ARBA00022448"/>
    </source>
</evidence>
<dbReference type="InterPro" id="IPR050763">
    <property type="entry name" value="ABC_transporter_ATP-binding"/>
</dbReference>
<comment type="subcellular location">
    <subcellularLocation>
        <location evidence="1">Cell membrane</location>
        <topology evidence="1">Peripheral membrane protein</topology>
    </subcellularLocation>
</comment>
<evidence type="ECO:0000313" key="8">
    <source>
        <dbReference type="EMBL" id="MDO7867508.1"/>
    </source>
</evidence>
<comment type="caution">
    <text evidence="8">The sequence shown here is derived from an EMBL/GenBank/DDBJ whole genome shotgun (WGS) entry which is preliminary data.</text>
</comment>
<sequence length="294" mass="31831">MTNAIEIAGLVKTFGSFRALDGLDLTVRTGEVHGFLGPNGSGKSTTIRVLLGLLRANAGIATLLGGDPWRDATELHRRLAYVPGDVNLWPQLTGGEVIDLLGRLRGGVDAGRRDKLVDRFGLDTTKRSRAYSKGNRQKVALVAAFASDAELLILDEPTSGLDPLMEELFRDCVNEERDRGRTVLLSSHILSEVEALCDRVSIISKGRTVETGSLTELRHLTETSVDAVLDGPVPDLRDVDVRDLQVEGHRVRCLVATPVLGVLLARLGTAGIASLVCQPPTLEQLFLRHYGEQA</sequence>
<evidence type="ECO:0000256" key="5">
    <source>
        <dbReference type="ARBA" id="ARBA00022840"/>
    </source>
</evidence>
<dbReference type="RefSeq" id="WP_305026904.1">
    <property type="nucleotide sequence ID" value="NZ_JAUQTA010000001.1"/>
</dbReference>
<dbReference type="InterPro" id="IPR003439">
    <property type="entry name" value="ABC_transporter-like_ATP-bd"/>
</dbReference>
<dbReference type="InterPro" id="IPR003593">
    <property type="entry name" value="AAA+_ATPase"/>
</dbReference>
<dbReference type="SMART" id="SM00382">
    <property type="entry name" value="AAA"/>
    <property type="match status" value="1"/>
</dbReference>
<evidence type="ECO:0000313" key="9">
    <source>
        <dbReference type="Proteomes" id="UP001233314"/>
    </source>
</evidence>
<evidence type="ECO:0000256" key="2">
    <source>
        <dbReference type="ARBA" id="ARBA00005417"/>
    </source>
</evidence>
<comment type="similarity">
    <text evidence="2">Belongs to the ABC transporter superfamily.</text>
</comment>
<keyword evidence="9" id="KW-1185">Reference proteome</keyword>
<keyword evidence="3" id="KW-0813">Transport</keyword>
<dbReference type="PANTHER" id="PTHR42711:SF5">
    <property type="entry name" value="ABC TRANSPORTER ATP-BINDING PROTEIN NATA"/>
    <property type="match status" value="1"/>
</dbReference>
<dbReference type="EMBL" id="JAUQTA010000001">
    <property type="protein sequence ID" value="MDO7867508.1"/>
    <property type="molecule type" value="Genomic_DNA"/>
</dbReference>
<keyword evidence="6" id="KW-0046">Antibiotic resistance</keyword>
<dbReference type="PROSITE" id="PS50893">
    <property type="entry name" value="ABC_TRANSPORTER_2"/>
    <property type="match status" value="1"/>
</dbReference>
<reference evidence="8 9" key="1">
    <citation type="submission" date="2023-07" db="EMBL/GenBank/DDBJ databases">
        <title>Nocardioides sp. nov WY-20 isolated from soil.</title>
        <authorList>
            <person name="Liu B."/>
            <person name="Wan Y."/>
        </authorList>
    </citation>
    <scope>NUCLEOTIDE SEQUENCE [LARGE SCALE GENOMIC DNA]</scope>
    <source>
        <strain evidence="8 9">WY-20</strain>
    </source>
</reference>
<organism evidence="8 9">
    <name type="scientific">Nocardioides jiangxiensis</name>
    <dbReference type="NCBI Taxonomy" id="3064524"/>
    <lineage>
        <taxon>Bacteria</taxon>
        <taxon>Bacillati</taxon>
        <taxon>Actinomycetota</taxon>
        <taxon>Actinomycetes</taxon>
        <taxon>Propionibacteriales</taxon>
        <taxon>Nocardioidaceae</taxon>
        <taxon>Nocardioides</taxon>
    </lineage>
</organism>
<gene>
    <name evidence="8" type="ORF">Q5722_03910</name>
</gene>
<evidence type="ECO:0000256" key="1">
    <source>
        <dbReference type="ARBA" id="ARBA00004202"/>
    </source>
</evidence>
<feature type="domain" description="ABC transporter" evidence="7">
    <location>
        <begin position="5"/>
        <end position="230"/>
    </location>
</feature>
<dbReference type="PROSITE" id="PS00211">
    <property type="entry name" value="ABC_TRANSPORTER_1"/>
    <property type="match status" value="1"/>
</dbReference>
<dbReference type="CDD" id="cd03230">
    <property type="entry name" value="ABC_DR_subfamily_A"/>
    <property type="match status" value="1"/>
</dbReference>
<dbReference type="PANTHER" id="PTHR42711">
    <property type="entry name" value="ABC TRANSPORTER ATP-BINDING PROTEIN"/>
    <property type="match status" value="1"/>
</dbReference>
<evidence type="ECO:0000256" key="4">
    <source>
        <dbReference type="ARBA" id="ARBA00022741"/>
    </source>
</evidence>
<dbReference type="Proteomes" id="UP001233314">
    <property type="component" value="Unassembled WGS sequence"/>
</dbReference>
<dbReference type="Gene3D" id="3.40.50.300">
    <property type="entry name" value="P-loop containing nucleotide triphosphate hydrolases"/>
    <property type="match status" value="1"/>
</dbReference>
<proteinExistence type="inferred from homology"/>
<dbReference type="GO" id="GO:0005524">
    <property type="term" value="F:ATP binding"/>
    <property type="evidence" value="ECO:0007669"/>
    <property type="project" value="UniProtKB-KW"/>
</dbReference>
<dbReference type="SUPFAM" id="SSF52540">
    <property type="entry name" value="P-loop containing nucleoside triphosphate hydrolases"/>
    <property type="match status" value="1"/>
</dbReference>
<evidence type="ECO:0000259" key="7">
    <source>
        <dbReference type="PROSITE" id="PS50893"/>
    </source>
</evidence>
<dbReference type="InterPro" id="IPR027417">
    <property type="entry name" value="P-loop_NTPase"/>
</dbReference>
<accession>A0ABT9AZV6</accession>
<keyword evidence="5 8" id="KW-0067">ATP-binding</keyword>
<evidence type="ECO:0000256" key="6">
    <source>
        <dbReference type="ARBA" id="ARBA00023251"/>
    </source>
</evidence>
<name>A0ABT9AZV6_9ACTN</name>
<dbReference type="Pfam" id="PF00005">
    <property type="entry name" value="ABC_tran"/>
    <property type="match status" value="1"/>
</dbReference>
<dbReference type="InterPro" id="IPR017871">
    <property type="entry name" value="ABC_transporter-like_CS"/>
</dbReference>
<protein>
    <submittedName>
        <fullName evidence="8">ABC transporter ATP-binding protein</fullName>
    </submittedName>
</protein>